<dbReference type="KEGG" id="sgv:B1H19_18990"/>
<evidence type="ECO:0000313" key="3">
    <source>
        <dbReference type="Proteomes" id="UP000192726"/>
    </source>
</evidence>
<dbReference type="EMBL" id="CP020569">
    <property type="protein sequence ID" value="ARF55995.1"/>
    <property type="molecule type" value="Genomic_DNA"/>
</dbReference>
<proteinExistence type="predicted"/>
<evidence type="ECO:0000256" key="1">
    <source>
        <dbReference type="SAM" id="MobiDB-lite"/>
    </source>
</evidence>
<organism evidence="2 3">
    <name type="scientific">Streptomyces gilvosporeus</name>
    <dbReference type="NCBI Taxonomy" id="553510"/>
    <lineage>
        <taxon>Bacteria</taxon>
        <taxon>Bacillati</taxon>
        <taxon>Actinomycetota</taxon>
        <taxon>Actinomycetes</taxon>
        <taxon>Kitasatosporales</taxon>
        <taxon>Streptomycetaceae</taxon>
        <taxon>Streptomyces</taxon>
    </lineage>
</organism>
<dbReference type="RefSeq" id="WP_083105850.1">
    <property type="nucleotide sequence ID" value="NZ_CP020569.1"/>
</dbReference>
<protein>
    <submittedName>
        <fullName evidence="2">Phage capsid protein</fullName>
    </submittedName>
</protein>
<accession>A0A1V0TSQ2</accession>
<reference evidence="2 3" key="1">
    <citation type="submission" date="2017-04" db="EMBL/GenBank/DDBJ databases">
        <title>Complete Genome Sequence of Streptomyces gilvosporeus F607, a Capable Producer of Natamycin.</title>
        <authorList>
            <person name="Zong G."/>
            <person name="Zhong C."/>
            <person name="Fu J."/>
            <person name="Qin R."/>
            <person name="Cao G."/>
        </authorList>
    </citation>
    <scope>NUCLEOTIDE SEQUENCE [LARGE SCALE GENOMIC DNA]</scope>
    <source>
        <strain evidence="2 3">F607</strain>
    </source>
</reference>
<dbReference type="Proteomes" id="UP000192726">
    <property type="component" value="Chromosome"/>
</dbReference>
<evidence type="ECO:0000313" key="2">
    <source>
        <dbReference type="EMBL" id="ARF55995.1"/>
    </source>
</evidence>
<dbReference type="STRING" id="553510.B1H19_18990"/>
<dbReference type="InterPro" id="IPR021145">
    <property type="entry name" value="Portal_protein_SPP1_Gp6-like"/>
</dbReference>
<feature type="compositionally biased region" description="Low complexity" evidence="1">
    <location>
        <begin position="489"/>
        <end position="506"/>
    </location>
</feature>
<gene>
    <name evidence="2" type="ORF">B1H19_18990</name>
</gene>
<feature type="region of interest" description="Disordered" evidence="1">
    <location>
        <begin position="477"/>
        <end position="506"/>
    </location>
</feature>
<name>A0A1V0TSQ2_9ACTN</name>
<sequence length="506" mass="55788">MPLPEIDIPWPPQQFADEYREMRVDDAWYSGDRDRLAAVYARTPRRENGLRRLWSRRPEAPLRPETRMHIPLAADIASTSAALLFSEPPTFTVDDTAAQQRLDYFAEAGGIANTLIEAAEVAAALGGVYLRVTWDRELVDRPLLTVVHADCALPEFRYGILTAVTFWHELPSDSATVWRHLERHEPGAILHGLYQGSADRLGVRVPLTEHPDVAGLVDSLGEQGDVIETGLPDALTAAYVPNIRPNRKRRGSLLGRSDFQDPIHDLFDALDTTWSSWMRDIRLARARLIVPDGYLRDNGPGQGATFDQDREIWTPLAIPPTEQGAGITLSQFAIRVAEHQSTAEAIVRQAVEAASYSAQTFGLGDGPAVTATEVTARERRSMITRDVKGRYWAPALVDMLHVMLRLDRILGYSTVNADQRPRLQFGDAVSEDPQTTAQTLALIAQAEAASTDTKVRTLHPDWDDARVQAEVDRIREETGTAVPDPITGAPAAAPAPQAEAELPFAA</sequence>
<keyword evidence="3" id="KW-1185">Reference proteome</keyword>
<dbReference type="Pfam" id="PF05133">
    <property type="entry name" value="SPP1_portal"/>
    <property type="match status" value="1"/>
</dbReference>
<dbReference type="AlphaFoldDB" id="A0A1V0TSQ2"/>